<dbReference type="InterPro" id="IPR036047">
    <property type="entry name" value="F-box-like_dom_sf"/>
</dbReference>
<dbReference type="SUPFAM" id="SSF81383">
    <property type="entry name" value="F-box domain"/>
    <property type="match status" value="1"/>
</dbReference>
<reference evidence="1 2" key="1">
    <citation type="journal article" date="2014" name="Nat. Commun.">
        <title>Klebsormidium flaccidum genome reveals primary factors for plant terrestrial adaptation.</title>
        <authorList>
            <person name="Hori K."/>
            <person name="Maruyama F."/>
            <person name="Fujisawa T."/>
            <person name="Togashi T."/>
            <person name="Yamamoto N."/>
            <person name="Seo M."/>
            <person name="Sato S."/>
            <person name="Yamada T."/>
            <person name="Mori H."/>
            <person name="Tajima N."/>
            <person name="Moriyama T."/>
            <person name="Ikeuchi M."/>
            <person name="Watanabe M."/>
            <person name="Wada H."/>
            <person name="Kobayashi K."/>
            <person name="Saito M."/>
            <person name="Masuda T."/>
            <person name="Sasaki-Sekimoto Y."/>
            <person name="Mashiguchi K."/>
            <person name="Awai K."/>
            <person name="Shimojima M."/>
            <person name="Masuda S."/>
            <person name="Iwai M."/>
            <person name="Nobusawa T."/>
            <person name="Narise T."/>
            <person name="Kondo S."/>
            <person name="Saito H."/>
            <person name="Sato R."/>
            <person name="Murakawa M."/>
            <person name="Ihara Y."/>
            <person name="Oshima-Yamada Y."/>
            <person name="Ohtaka K."/>
            <person name="Satoh M."/>
            <person name="Sonobe K."/>
            <person name="Ishii M."/>
            <person name="Ohtani R."/>
            <person name="Kanamori-Sato M."/>
            <person name="Honoki R."/>
            <person name="Miyazaki D."/>
            <person name="Mochizuki H."/>
            <person name="Umetsu J."/>
            <person name="Higashi K."/>
            <person name="Shibata D."/>
            <person name="Kamiya Y."/>
            <person name="Sato N."/>
            <person name="Nakamura Y."/>
            <person name="Tabata S."/>
            <person name="Ida S."/>
            <person name="Kurokawa K."/>
            <person name="Ohta H."/>
        </authorList>
    </citation>
    <scope>NUCLEOTIDE SEQUENCE [LARGE SCALE GENOMIC DNA]</scope>
    <source>
        <strain evidence="1 2">NIES-2285</strain>
    </source>
</reference>
<evidence type="ECO:0000313" key="1">
    <source>
        <dbReference type="EMBL" id="GAQ87494.1"/>
    </source>
</evidence>
<sequence>MEDLDDALFDYMLGFIPPEDACKLAILSTTLRNLVDRSLRWKTWCEQDSPSLTTPLAKELVEAHYGAGHPCGYKRLFQRLSIKRCARLKPSCECQMINGEALFDFVMMVDVYLDDEGILFCSAESSELGQELRGCIDPNCQDFKQACGAVLKVAHKFVRRGLSDLDWKFSCFVGRDNVSRVLLKNVLRRWL</sequence>
<accession>A0A1Y1I934</accession>
<dbReference type="EMBL" id="DF237306">
    <property type="protein sequence ID" value="GAQ87494.1"/>
    <property type="molecule type" value="Genomic_DNA"/>
</dbReference>
<name>A0A1Y1I934_KLENI</name>
<dbReference type="AlphaFoldDB" id="A0A1Y1I934"/>
<gene>
    <name evidence="1" type="ORF">KFL_003570030</name>
</gene>
<organism evidence="1 2">
    <name type="scientific">Klebsormidium nitens</name>
    <name type="common">Green alga</name>
    <name type="synonym">Ulothrix nitens</name>
    <dbReference type="NCBI Taxonomy" id="105231"/>
    <lineage>
        <taxon>Eukaryota</taxon>
        <taxon>Viridiplantae</taxon>
        <taxon>Streptophyta</taxon>
        <taxon>Klebsormidiophyceae</taxon>
        <taxon>Klebsormidiales</taxon>
        <taxon>Klebsormidiaceae</taxon>
        <taxon>Klebsormidium</taxon>
    </lineage>
</organism>
<evidence type="ECO:0008006" key="3">
    <source>
        <dbReference type="Google" id="ProtNLM"/>
    </source>
</evidence>
<evidence type="ECO:0000313" key="2">
    <source>
        <dbReference type="Proteomes" id="UP000054558"/>
    </source>
</evidence>
<proteinExistence type="predicted"/>
<protein>
    <recommendedName>
        <fullName evidence="3">F-box domain-containing protein</fullName>
    </recommendedName>
</protein>
<dbReference type="Proteomes" id="UP000054558">
    <property type="component" value="Unassembled WGS sequence"/>
</dbReference>
<keyword evidence="2" id="KW-1185">Reference proteome</keyword>